<proteinExistence type="predicted"/>
<feature type="signal peptide" evidence="1">
    <location>
        <begin position="1"/>
        <end position="24"/>
    </location>
</feature>
<dbReference type="Proteomes" id="UP001552594">
    <property type="component" value="Unassembled WGS sequence"/>
</dbReference>
<evidence type="ECO:0000313" key="3">
    <source>
        <dbReference type="Proteomes" id="UP001552594"/>
    </source>
</evidence>
<protein>
    <recommendedName>
        <fullName evidence="4">Secreted protein</fullName>
    </recommendedName>
</protein>
<gene>
    <name evidence="2" type="ORF">AB0L16_17160</name>
</gene>
<sequence length="178" mass="18949">MHLGRALRTTALAAALAVPGAIVAGAPAAQATARSCHWADKGDSGVVRVQDGNGSQLTAGRIHQQFDYCGNSRARFVWDGWFRTHAHPGITGAWVQVLDLGDDGRGRDSGEYGSLSGPEVTTNPISVHSWGDNEWYGVANMRITHGNGSTARCTAYSSTWDYHYGRPTEGAQPGTCGY</sequence>
<keyword evidence="3" id="KW-1185">Reference proteome</keyword>
<name>A0ABV3JZU3_STRON</name>
<dbReference type="RefSeq" id="WP_153068649.1">
    <property type="nucleotide sequence ID" value="NZ_JBFAUK010000012.1"/>
</dbReference>
<organism evidence="2 3">
    <name type="scientific">Streptomyces orinoci</name>
    <name type="common">Streptoverticillium orinoci</name>
    <dbReference type="NCBI Taxonomy" id="67339"/>
    <lineage>
        <taxon>Bacteria</taxon>
        <taxon>Bacillati</taxon>
        <taxon>Actinomycetota</taxon>
        <taxon>Actinomycetes</taxon>
        <taxon>Kitasatosporales</taxon>
        <taxon>Streptomycetaceae</taxon>
        <taxon>Streptomyces</taxon>
    </lineage>
</organism>
<comment type="caution">
    <text evidence="2">The sequence shown here is derived from an EMBL/GenBank/DDBJ whole genome shotgun (WGS) entry which is preliminary data.</text>
</comment>
<dbReference type="EMBL" id="JBFAUK010000012">
    <property type="protein sequence ID" value="MEV5508188.1"/>
    <property type="molecule type" value="Genomic_DNA"/>
</dbReference>
<reference evidence="2 3" key="1">
    <citation type="submission" date="2024-06" db="EMBL/GenBank/DDBJ databases">
        <title>The Natural Products Discovery Center: Release of the First 8490 Sequenced Strains for Exploring Actinobacteria Biosynthetic Diversity.</title>
        <authorList>
            <person name="Kalkreuter E."/>
            <person name="Kautsar S.A."/>
            <person name="Yang D."/>
            <person name="Bader C.D."/>
            <person name="Teijaro C.N."/>
            <person name="Fluegel L."/>
            <person name="Davis C.M."/>
            <person name="Simpson J.R."/>
            <person name="Lauterbach L."/>
            <person name="Steele A.D."/>
            <person name="Gui C."/>
            <person name="Meng S."/>
            <person name="Li G."/>
            <person name="Viehrig K."/>
            <person name="Ye F."/>
            <person name="Su P."/>
            <person name="Kiefer A.F."/>
            <person name="Nichols A."/>
            <person name="Cepeda A.J."/>
            <person name="Yan W."/>
            <person name="Fan B."/>
            <person name="Jiang Y."/>
            <person name="Adhikari A."/>
            <person name="Zheng C.-J."/>
            <person name="Schuster L."/>
            <person name="Cowan T.M."/>
            <person name="Smanski M.J."/>
            <person name="Chevrette M.G."/>
            <person name="De Carvalho L.P.S."/>
            <person name="Shen B."/>
        </authorList>
    </citation>
    <scope>NUCLEOTIDE SEQUENCE [LARGE SCALE GENOMIC DNA]</scope>
    <source>
        <strain evidence="2 3">NPDC052347</strain>
    </source>
</reference>
<keyword evidence="1" id="KW-0732">Signal</keyword>
<evidence type="ECO:0000313" key="2">
    <source>
        <dbReference type="EMBL" id="MEV5508188.1"/>
    </source>
</evidence>
<accession>A0ABV3JZU3</accession>
<feature type="chain" id="PRO_5045807816" description="Secreted protein" evidence="1">
    <location>
        <begin position="25"/>
        <end position="178"/>
    </location>
</feature>
<evidence type="ECO:0000256" key="1">
    <source>
        <dbReference type="SAM" id="SignalP"/>
    </source>
</evidence>
<evidence type="ECO:0008006" key="4">
    <source>
        <dbReference type="Google" id="ProtNLM"/>
    </source>
</evidence>